<dbReference type="EnsemblPlants" id="OBART06G09590.1">
    <property type="protein sequence ID" value="OBART06G09590.1"/>
    <property type="gene ID" value="OBART06G09590"/>
</dbReference>
<dbReference type="Gramene" id="OBART06G09590.1">
    <property type="protein sequence ID" value="OBART06G09590.1"/>
    <property type="gene ID" value="OBART06G09590"/>
</dbReference>
<evidence type="ECO:0000313" key="1">
    <source>
        <dbReference type="EnsemblPlants" id="OBART06G09590.1"/>
    </source>
</evidence>
<reference evidence="1" key="2">
    <citation type="submission" date="2015-03" db="UniProtKB">
        <authorList>
            <consortium name="EnsemblPlants"/>
        </authorList>
    </citation>
    <scope>IDENTIFICATION</scope>
</reference>
<evidence type="ECO:0000313" key="2">
    <source>
        <dbReference type="Proteomes" id="UP000026960"/>
    </source>
</evidence>
<sequence length="101" mass="10882">MIRLGNTSIDQSIWTGRAQTLRHQERRVVVGEELGRRSTRRSSARRRQVNVASGAAFDRVAAAWRRSDGEASGVATRGGASAGGSRAVVVGEGDERGMFKL</sequence>
<dbReference type="AlphaFoldDB" id="A0A0D3GEY1"/>
<dbReference type="PaxDb" id="65489-OBART06G09590.1"/>
<reference evidence="1" key="1">
    <citation type="journal article" date="2009" name="Rice">
        <title>De Novo Next Generation Sequencing of Plant Genomes.</title>
        <authorList>
            <person name="Rounsley S."/>
            <person name="Marri P.R."/>
            <person name="Yu Y."/>
            <person name="He R."/>
            <person name="Sisneros N."/>
            <person name="Goicoechea J.L."/>
            <person name="Lee S.J."/>
            <person name="Angelova A."/>
            <person name="Kudrna D."/>
            <person name="Luo M."/>
            <person name="Affourtit J."/>
            <person name="Desany B."/>
            <person name="Knight J."/>
            <person name="Niazi F."/>
            <person name="Egholm M."/>
            <person name="Wing R.A."/>
        </authorList>
    </citation>
    <scope>NUCLEOTIDE SEQUENCE [LARGE SCALE GENOMIC DNA]</scope>
    <source>
        <strain evidence="1">cv. IRGC 105608</strain>
    </source>
</reference>
<proteinExistence type="predicted"/>
<dbReference type="HOGENOM" id="CLU_2296010_0_0_1"/>
<evidence type="ECO:0008006" key="3">
    <source>
        <dbReference type="Google" id="ProtNLM"/>
    </source>
</evidence>
<accession>A0A0D3GEY1</accession>
<dbReference type="Proteomes" id="UP000026960">
    <property type="component" value="Chromosome 6"/>
</dbReference>
<keyword evidence="2" id="KW-1185">Reference proteome</keyword>
<protein>
    <recommendedName>
        <fullName evidence="3">DUF834 domain-containing protein</fullName>
    </recommendedName>
</protein>
<organism evidence="1">
    <name type="scientific">Oryza barthii</name>
    <dbReference type="NCBI Taxonomy" id="65489"/>
    <lineage>
        <taxon>Eukaryota</taxon>
        <taxon>Viridiplantae</taxon>
        <taxon>Streptophyta</taxon>
        <taxon>Embryophyta</taxon>
        <taxon>Tracheophyta</taxon>
        <taxon>Spermatophyta</taxon>
        <taxon>Magnoliopsida</taxon>
        <taxon>Liliopsida</taxon>
        <taxon>Poales</taxon>
        <taxon>Poaceae</taxon>
        <taxon>BOP clade</taxon>
        <taxon>Oryzoideae</taxon>
        <taxon>Oryzeae</taxon>
        <taxon>Oryzinae</taxon>
        <taxon>Oryza</taxon>
    </lineage>
</organism>
<name>A0A0D3GEY1_9ORYZ</name>